<organism evidence="2 3">
    <name type="scientific">Thalictrum thalictroides</name>
    <name type="common">Rue-anemone</name>
    <name type="synonym">Anemone thalictroides</name>
    <dbReference type="NCBI Taxonomy" id="46969"/>
    <lineage>
        <taxon>Eukaryota</taxon>
        <taxon>Viridiplantae</taxon>
        <taxon>Streptophyta</taxon>
        <taxon>Embryophyta</taxon>
        <taxon>Tracheophyta</taxon>
        <taxon>Spermatophyta</taxon>
        <taxon>Magnoliopsida</taxon>
        <taxon>Ranunculales</taxon>
        <taxon>Ranunculaceae</taxon>
        <taxon>Thalictroideae</taxon>
        <taxon>Thalictrum</taxon>
    </lineage>
</organism>
<accession>A0A7J6WST2</accession>
<comment type="caution">
    <text evidence="2">The sequence shown here is derived from an EMBL/GenBank/DDBJ whole genome shotgun (WGS) entry which is preliminary data.</text>
</comment>
<dbReference type="Pfam" id="PF00583">
    <property type="entry name" value="Acetyltransf_1"/>
    <property type="match status" value="1"/>
</dbReference>
<dbReference type="SUPFAM" id="SSF55729">
    <property type="entry name" value="Acyl-CoA N-acyltransferases (Nat)"/>
    <property type="match status" value="1"/>
</dbReference>
<dbReference type="Proteomes" id="UP000554482">
    <property type="component" value="Unassembled WGS sequence"/>
</dbReference>
<gene>
    <name evidence="2" type="ORF">FRX31_010392</name>
</gene>
<proteinExistence type="predicted"/>
<dbReference type="GO" id="GO:0016747">
    <property type="term" value="F:acyltransferase activity, transferring groups other than amino-acyl groups"/>
    <property type="evidence" value="ECO:0007669"/>
    <property type="project" value="InterPro"/>
</dbReference>
<evidence type="ECO:0000259" key="1">
    <source>
        <dbReference type="PROSITE" id="PS51186"/>
    </source>
</evidence>
<dbReference type="InterPro" id="IPR000182">
    <property type="entry name" value="GNAT_dom"/>
</dbReference>
<keyword evidence="2" id="KW-0808">Transferase</keyword>
<name>A0A7J6WST2_THATH</name>
<evidence type="ECO:0000313" key="3">
    <source>
        <dbReference type="Proteomes" id="UP000554482"/>
    </source>
</evidence>
<protein>
    <submittedName>
        <fullName evidence="2">Acyl-CoA N-acyltransferases (NAT) superfamily protein</fullName>
    </submittedName>
</protein>
<dbReference type="EMBL" id="JABWDY010011190">
    <property type="protein sequence ID" value="KAF5200027.1"/>
    <property type="molecule type" value="Genomic_DNA"/>
</dbReference>
<dbReference type="InterPro" id="IPR052810">
    <property type="entry name" value="Plant_NAT"/>
</dbReference>
<evidence type="ECO:0000313" key="2">
    <source>
        <dbReference type="EMBL" id="KAF5200027.1"/>
    </source>
</evidence>
<keyword evidence="3" id="KW-1185">Reference proteome</keyword>
<dbReference type="PANTHER" id="PTHR47370:SF4">
    <property type="entry name" value="N-ACETYLTRANSFERASE HLS1-LIKE-RELATED"/>
    <property type="match status" value="1"/>
</dbReference>
<dbReference type="PROSITE" id="PS51186">
    <property type="entry name" value="GNAT"/>
    <property type="match status" value="1"/>
</dbReference>
<dbReference type="CDD" id="cd04301">
    <property type="entry name" value="NAT_SF"/>
    <property type="match status" value="1"/>
</dbReference>
<dbReference type="Gene3D" id="3.40.630.30">
    <property type="match status" value="1"/>
</dbReference>
<feature type="domain" description="N-acetyltransferase" evidence="1">
    <location>
        <begin position="9"/>
        <end position="213"/>
    </location>
</feature>
<dbReference type="AlphaFoldDB" id="A0A7J6WST2"/>
<dbReference type="PANTHER" id="PTHR47370">
    <property type="entry name" value="ACYL-COA N-ACYLTRANSFERASES (NAT) SUPERFAMILY PROTEIN"/>
    <property type="match status" value="1"/>
</dbReference>
<dbReference type="InterPro" id="IPR016181">
    <property type="entry name" value="Acyl_CoA_acyltransferase"/>
</dbReference>
<sequence length="389" mass="44185">MSAQLGDKVHIREFNEDRDIEAVEKFEKNCETGSRKGISIFTNMMGDPLSRIRLYPTHIMLIAELHENRELVGAVRGCIKHVGTGNGGTHVKIGCILGLRVSPRHRRKGIGLKLVKSIEGWAIRNGAQYICIATEESNVISTSLFIHKCNYVKLNSLVILVQPIKNHAQDPSVNVRIEKLSVEQAISLYRDRLGSKAFFPNDMEAILNEKLSLGSWVSFLKEDDWVGLHDKEDKDFPSRAPSSWAILSIWKTCEAYKLHIRRQHPFKCFHATLSHAGAKIFPCVKTTNCDLLHRPYGFLFLYGVYGEGQRLGDLLKSLWWFAYSLAGNVKDCKVIVTELAISDPVREHVPQGPSMSCINDLWYFKKVNGPSEDNDRWTMTQLFVDPRDF</sequence>
<reference evidence="2 3" key="1">
    <citation type="submission" date="2020-06" db="EMBL/GenBank/DDBJ databases">
        <title>Transcriptomic and genomic resources for Thalictrum thalictroides and T. hernandezii: Facilitating candidate gene discovery in an emerging model plant lineage.</title>
        <authorList>
            <person name="Arias T."/>
            <person name="Riano-Pachon D.M."/>
            <person name="Di Stilio V.S."/>
        </authorList>
    </citation>
    <scope>NUCLEOTIDE SEQUENCE [LARGE SCALE GENOMIC DNA]</scope>
    <source>
        <strain evidence="3">cv. WT478/WT964</strain>
        <tissue evidence="2">Leaves</tissue>
    </source>
</reference>
<dbReference type="OrthoDB" id="1735852at2759"/>
<keyword evidence="2" id="KW-0012">Acyltransferase</keyword>